<dbReference type="GeneID" id="27899644"/>
<dbReference type="EMBL" id="KB456263">
    <property type="protein sequence ID" value="EMF13343.1"/>
    <property type="molecule type" value="Genomic_DNA"/>
</dbReference>
<dbReference type="RefSeq" id="XP_016761464.1">
    <property type="nucleotide sequence ID" value="XM_016902507.1"/>
</dbReference>
<dbReference type="AlphaFoldDB" id="M3CHT2"/>
<protein>
    <submittedName>
        <fullName evidence="2">Uncharacterized protein</fullName>
    </submittedName>
</protein>
<gene>
    <name evidence="2" type="ORF">SEPMUDRAFT_132664</name>
</gene>
<feature type="compositionally biased region" description="Pro residues" evidence="1">
    <location>
        <begin position="58"/>
        <end position="68"/>
    </location>
</feature>
<evidence type="ECO:0000313" key="2">
    <source>
        <dbReference type="EMBL" id="EMF13343.1"/>
    </source>
</evidence>
<keyword evidence="3" id="KW-1185">Reference proteome</keyword>
<reference evidence="2 3" key="1">
    <citation type="journal article" date="2012" name="PLoS Pathog.">
        <title>Diverse lifestyles and strategies of plant pathogenesis encoded in the genomes of eighteen Dothideomycetes fungi.</title>
        <authorList>
            <person name="Ohm R.A."/>
            <person name="Feau N."/>
            <person name="Henrissat B."/>
            <person name="Schoch C.L."/>
            <person name="Horwitz B.A."/>
            <person name="Barry K.W."/>
            <person name="Condon B.J."/>
            <person name="Copeland A.C."/>
            <person name="Dhillon B."/>
            <person name="Glaser F."/>
            <person name="Hesse C.N."/>
            <person name="Kosti I."/>
            <person name="LaButti K."/>
            <person name="Lindquist E.A."/>
            <person name="Lucas S."/>
            <person name="Salamov A.A."/>
            <person name="Bradshaw R.E."/>
            <person name="Ciuffetti L."/>
            <person name="Hamelin R.C."/>
            <person name="Kema G.H.J."/>
            <person name="Lawrence C."/>
            <person name="Scott J.A."/>
            <person name="Spatafora J.W."/>
            <person name="Turgeon B.G."/>
            <person name="de Wit P.J.G.M."/>
            <person name="Zhong S."/>
            <person name="Goodwin S.B."/>
            <person name="Grigoriev I.V."/>
        </authorList>
    </citation>
    <scope>NUCLEOTIDE SEQUENCE [LARGE SCALE GENOMIC DNA]</scope>
    <source>
        <strain evidence="2 3">SO2202</strain>
    </source>
</reference>
<sequence length="74" mass="7994">MKDIWCCYDSTPSCNYQGLDVFSPKDVGNCRDGRAPRSMRIACDSTSKSMSSSLSLIPPLPSTPPPHTDSPTDA</sequence>
<evidence type="ECO:0000313" key="3">
    <source>
        <dbReference type="Proteomes" id="UP000016931"/>
    </source>
</evidence>
<dbReference type="HOGENOM" id="CLU_2689390_0_0_1"/>
<dbReference type="Proteomes" id="UP000016931">
    <property type="component" value="Unassembled WGS sequence"/>
</dbReference>
<evidence type="ECO:0000256" key="1">
    <source>
        <dbReference type="SAM" id="MobiDB-lite"/>
    </source>
</evidence>
<organism evidence="2 3">
    <name type="scientific">Sphaerulina musiva (strain SO2202)</name>
    <name type="common">Poplar stem canker fungus</name>
    <name type="synonym">Septoria musiva</name>
    <dbReference type="NCBI Taxonomy" id="692275"/>
    <lineage>
        <taxon>Eukaryota</taxon>
        <taxon>Fungi</taxon>
        <taxon>Dikarya</taxon>
        <taxon>Ascomycota</taxon>
        <taxon>Pezizomycotina</taxon>
        <taxon>Dothideomycetes</taxon>
        <taxon>Dothideomycetidae</taxon>
        <taxon>Mycosphaerellales</taxon>
        <taxon>Mycosphaerellaceae</taxon>
        <taxon>Sphaerulina</taxon>
    </lineage>
</organism>
<name>M3CHT2_SPHMS</name>
<accession>M3CHT2</accession>
<feature type="region of interest" description="Disordered" evidence="1">
    <location>
        <begin position="46"/>
        <end position="74"/>
    </location>
</feature>
<proteinExistence type="predicted"/>
<feature type="compositionally biased region" description="Low complexity" evidence="1">
    <location>
        <begin position="46"/>
        <end position="57"/>
    </location>
</feature>